<dbReference type="PANTHER" id="PTHR23294">
    <property type="entry name" value="ET TRANSLATION PRODUCT-RELATED"/>
    <property type="match status" value="1"/>
</dbReference>
<organism evidence="6 7">
    <name type="scientific">Scytalidium lignicola</name>
    <name type="common">Hyphomycete</name>
    <dbReference type="NCBI Taxonomy" id="5539"/>
    <lineage>
        <taxon>Eukaryota</taxon>
        <taxon>Fungi</taxon>
        <taxon>Dikarya</taxon>
        <taxon>Ascomycota</taxon>
        <taxon>Pezizomycotina</taxon>
        <taxon>Leotiomycetes</taxon>
        <taxon>Leotiomycetes incertae sedis</taxon>
        <taxon>Scytalidium</taxon>
    </lineage>
</organism>
<feature type="transmembrane region" description="Helical" evidence="5">
    <location>
        <begin position="343"/>
        <end position="362"/>
    </location>
</feature>
<dbReference type="InterPro" id="IPR036259">
    <property type="entry name" value="MFS_trans_sf"/>
</dbReference>
<gene>
    <name evidence="6" type="ORF">B7463_g722</name>
</gene>
<feature type="non-terminal residue" evidence="6">
    <location>
        <position position="1"/>
    </location>
</feature>
<dbReference type="PANTHER" id="PTHR23294:SF59">
    <property type="entry name" value="UNC93-LIKE PROTEIN C922.05C"/>
    <property type="match status" value="1"/>
</dbReference>
<dbReference type="InterPro" id="IPR010291">
    <property type="entry name" value="Ion_channel_UNC-93"/>
</dbReference>
<evidence type="ECO:0000256" key="2">
    <source>
        <dbReference type="ARBA" id="ARBA00022692"/>
    </source>
</evidence>
<accession>A0A3E2HQQ4</accession>
<feature type="transmembrane region" description="Helical" evidence="5">
    <location>
        <begin position="314"/>
        <end position="331"/>
    </location>
</feature>
<feature type="transmembrane region" description="Helical" evidence="5">
    <location>
        <begin position="455"/>
        <end position="473"/>
    </location>
</feature>
<feature type="transmembrane region" description="Helical" evidence="5">
    <location>
        <begin position="391"/>
        <end position="411"/>
    </location>
</feature>
<evidence type="ECO:0000256" key="3">
    <source>
        <dbReference type="ARBA" id="ARBA00022989"/>
    </source>
</evidence>
<feature type="transmembrane region" description="Helical" evidence="5">
    <location>
        <begin position="96"/>
        <end position="115"/>
    </location>
</feature>
<evidence type="ECO:0000256" key="4">
    <source>
        <dbReference type="ARBA" id="ARBA00023136"/>
    </source>
</evidence>
<feature type="transmembrane region" description="Helical" evidence="5">
    <location>
        <begin position="122"/>
        <end position="140"/>
    </location>
</feature>
<comment type="caution">
    <text evidence="6">The sequence shown here is derived from an EMBL/GenBank/DDBJ whole genome shotgun (WGS) entry which is preliminary data.</text>
</comment>
<keyword evidence="7" id="KW-1185">Reference proteome</keyword>
<proteinExistence type="predicted"/>
<feature type="transmembrane region" description="Helical" evidence="5">
    <location>
        <begin position="152"/>
        <end position="174"/>
    </location>
</feature>
<evidence type="ECO:0000313" key="6">
    <source>
        <dbReference type="EMBL" id="RFU35699.1"/>
    </source>
</evidence>
<dbReference type="Proteomes" id="UP000258309">
    <property type="component" value="Unassembled WGS sequence"/>
</dbReference>
<dbReference type="Gene3D" id="1.20.1250.20">
    <property type="entry name" value="MFS general substrate transporter like domains"/>
    <property type="match status" value="1"/>
</dbReference>
<comment type="subcellular location">
    <subcellularLocation>
        <location evidence="1">Membrane</location>
        <topology evidence="1">Multi-pass membrane protein</topology>
    </subcellularLocation>
</comment>
<dbReference type="GO" id="GO:0016020">
    <property type="term" value="C:membrane"/>
    <property type="evidence" value="ECO:0007669"/>
    <property type="project" value="UniProtKB-SubCell"/>
</dbReference>
<evidence type="ECO:0000256" key="5">
    <source>
        <dbReference type="SAM" id="Phobius"/>
    </source>
</evidence>
<evidence type="ECO:0000313" key="7">
    <source>
        <dbReference type="Proteomes" id="UP000258309"/>
    </source>
</evidence>
<name>A0A3E2HQQ4_SCYLI</name>
<feature type="transmembrane region" description="Helical" evidence="5">
    <location>
        <begin position="423"/>
        <end position="443"/>
    </location>
</feature>
<dbReference type="AlphaFoldDB" id="A0A3E2HQQ4"/>
<dbReference type="OMA" id="RIMLYIM"/>
<protein>
    <recommendedName>
        <fullName evidence="8">Major facilitator superfamily (MFS) profile domain-containing protein</fullName>
    </recommendedName>
</protein>
<feature type="transmembrane region" description="Helical" evidence="5">
    <location>
        <begin position="52"/>
        <end position="76"/>
    </location>
</feature>
<sequence length="507" mass="56276">MSDEKFESPELPRTSTEVTYADYPEELSAPVGDFVRPSGWKYKQLRIGSYSLPWYASPWTQVCMVAFVCFLCPGMFNSLSGLGGGGKTSTHTADSMNTALYSTFAVFAFFGGTFVNKLGVKATLSFGGLGYSIYAIALLVSVHTTHASGFNIFAGALLGVCAGLLWTAQGTIILSYPHEDKKGRYFAAFWMIFNLGGVIGSLIPLGQDIHTKTNSNVKDGVYIAFIILMFVGAVLALFLCNASDVIRDDGSRVVLMKNPSWQSEFIGLWETIRYEPFVLLLFPMFWSSNWFYTYQQNGINAARFNTRTKALNDLLYWSAQIFGALAFGSCLDINVRRSIKAKACLVVLFVLTMVIWGGGYAYEKLYTRESVSTDSDYVPTDWTDSSYIGPMFLYVFYGFYDAAWQTSVYWFMGALSNSGRRTANYVGFYKGIQSAGAAVMWSLDDDKLAYLNEFASNWALLSASLIFASPVIFMKIKDHVTVEEDLEGTDETISDVLPNVYPEKAVV</sequence>
<feature type="transmembrane region" description="Helical" evidence="5">
    <location>
        <begin position="186"/>
        <end position="206"/>
    </location>
</feature>
<dbReference type="SUPFAM" id="SSF103473">
    <property type="entry name" value="MFS general substrate transporter"/>
    <property type="match status" value="1"/>
</dbReference>
<feature type="transmembrane region" description="Helical" evidence="5">
    <location>
        <begin position="221"/>
        <end position="242"/>
    </location>
</feature>
<evidence type="ECO:0000256" key="1">
    <source>
        <dbReference type="ARBA" id="ARBA00004141"/>
    </source>
</evidence>
<dbReference type="Pfam" id="PF05978">
    <property type="entry name" value="UNC-93"/>
    <property type="match status" value="1"/>
</dbReference>
<feature type="transmembrane region" description="Helical" evidence="5">
    <location>
        <begin position="277"/>
        <end position="294"/>
    </location>
</feature>
<keyword evidence="2 5" id="KW-0812">Transmembrane</keyword>
<dbReference type="OrthoDB" id="196103at2759"/>
<feature type="non-terminal residue" evidence="6">
    <location>
        <position position="507"/>
    </location>
</feature>
<dbReference type="InterPro" id="IPR051617">
    <property type="entry name" value="UNC-93-like_regulator"/>
</dbReference>
<evidence type="ECO:0008006" key="8">
    <source>
        <dbReference type="Google" id="ProtNLM"/>
    </source>
</evidence>
<keyword evidence="3 5" id="KW-1133">Transmembrane helix</keyword>
<dbReference type="EMBL" id="NCSJ02000006">
    <property type="protein sequence ID" value="RFU35699.1"/>
    <property type="molecule type" value="Genomic_DNA"/>
</dbReference>
<reference evidence="6 7" key="1">
    <citation type="submission" date="2018-05" db="EMBL/GenBank/DDBJ databases">
        <title>Draft genome sequence of Scytalidium lignicola DSM 105466, a ubiquitous saprotrophic fungus.</title>
        <authorList>
            <person name="Buettner E."/>
            <person name="Gebauer A.M."/>
            <person name="Hofrichter M."/>
            <person name="Liers C."/>
            <person name="Kellner H."/>
        </authorList>
    </citation>
    <scope>NUCLEOTIDE SEQUENCE [LARGE SCALE GENOMIC DNA]</scope>
    <source>
        <strain evidence="6 7">DSM 105466</strain>
    </source>
</reference>
<keyword evidence="4 5" id="KW-0472">Membrane</keyword>